<dbReference type="SUPFAM" id="SSF53300">
    <property type="entry name" value="vWA-like"/>
    <property type="match status" value="1"/>
</dbReference>
<feature type="region of interest" description="Disordered" evidence="1">
    <location>
        <begin position="96"/>
        <end position="115"/>
    </location>
</feature>
<dbReference type="SMART" id="SM00327">
    <property type="entry name" value="VWA"/>
    <property type="match status" value="1"/>
</dbReference>
<comment type="caution">
    <text evidence="4">The sequence shown here is derived from an EMBL/GenBank/DDBJ whole genome shotgun (WGS) entry which is preliminary data.</text>
</comment>
<evidence type="ECO:0000256" key="1">
    <source>
        <dbReference type="SAM" id="MobiDB-lite"/>
    </source>
</evidence>
<feature type="region of interest" description="Disordered" evidence="1">
    <location>
        <begin position="1"/>
        <end position="36"/>
    </location>
</feature>
<reference evidence="5" key="1">
    <citation type="journal article" date="2019" name="Int. J. Syst. Evol. Microbiol.">
        <title>The Global Catalogue of Microorganisms (GCM) 10K type strain sequencing project: providing services to taxonomists for standard genome sequencing and annotation.</title>
        <authorList>
            <consortium name="The Broad Institute Genomics Platform"/>
            <consortium name="The Broad Institute Genome Sequencing Center for Infectious Disease"/>
            <person name="Wu L."/>
            <person name="Ma J."/>
        </authorList>
    </citation>
    <scope>NUCLEOTIDE SEQUENCE [LARGE SCALE GENOMIC DNA]</scope>
    <source>
        <strain evidence="5">2902at01</strain>
    </source>
</reference>
<protein>
    <submittedName>
        <fullName evidence="4">VWA domain-containing protein</fullName>
    </submittedName>
</protein>
<feature type="transmembrane region" description="Helical" evidence="2">
    <location>
        <begin position="63"/>
        <end position="82"/>
    </location>
</feature>
<evidence type="ECO:0000313" key="5">
    <source>
        <dbReference type="Proteomes" id="UP001595868"/>
    </source>
</evidence>
<dbReference type="RefSeq" id="WP_377546114.1">
    <property type="nucleotide sequence ID" value="NZ_JBHSBN010000009.1"/>
</dbReference>
<feature type="transmembrane region" description="Helical" evidence="2">
    <location>
        <begin position="121"/>
        <end position="139"/>
    </location>
</feature>
<keyword evidence="2" id="KW-1133">Transmembrane helix</keyword>
<evidence type="ECO:0000256" key="2">
    <source>
        <dbReference type="SAM" id="Phobius"/>
    </source>
</evidence>
<keyword evidence="2" id="KW-0472">Membrane</keyword>
<dbReference type="Gene3D" id="3.40.50.410">
    <property type="entry name" value="von Willebrand factor, type A domain"/>
    <property type="match status" value="1"/>
</dbReference>
<organism evidence="4 5">
    <name type="scientific">Micromonospora zhanjiangensis</name>
    <dbReference type="NCBI Taxonomy" id="1522057"/>
    <lineage>
        <taxon>Bacteria</taxon>
        <taxon>Bacillati</taxon>
        <taxon>Actinomycetota</taxon>
        <taxon>Actinomycetes</taxon>
        <taxon>Micromonosporales</taxon>
        <taxon>Micromonosporaceae</taxon>
        <taxon>Micromonospora</taxon>
    </lineage>
</organism>
<gene>
    <name evidence="4" type="ORF">ACFOX0_15545</name>
</gene>
<proteinExistence type="predicted"/>
<evidence type="ECO:0000313" key="4">
    <source>
        <dbReference type="EMBL" id="MFC4107332.1"/>
    </source>
</evidence>
<dbReference type="InterPro" id="IPR002035">
    <property type="entry name" value="VWF_A"/>
</dbReference>
<dbReference type="Pfam" id="PF13519">
    <property type="entry name" value="VWA_2"/>
    <property type="match status" value="1"/>
</dbReference>
<dbReference type="EMBL" id="JBHSBN010000009">
    <property type="protein sequence ID" value="MFC4107332.1"/>
    <property type="molecule type" value="Genomic_DNA"/>
</dbReference>
<evidence type="ECO:0000259" key="3">
    <source>
        <dbReference type="PROSITE" id="PS50234"/>
    </source>
</evidence>
<feature type="compositionally biased region" description="Pro residues" evidence="1">
    <location>
        <begin position="1"/>
        <end position="27"/>
    </location>
</feature>
<accession>A0ABV8KN09</accession>
<dbReference type="Proteomes" id="UP001595868">
    <property type="component" value="Unassembled WGS sequence"/>
</dbReference>
<dbReference type="PROSITE" id="PS50234">
    <property type="entry name" value="VWFA"/>
    <property type="match status" value="1"/>
</dbReference>
<keyword evidence="5" id="KW-1185">Reference proteome</keyword>
<feature type="compositionally biased region" description="Low complexity" evidence="1">
    <location>
        <begin position="106"/>
        <end position="115"/>
    </location>
</feature>
<keyword evidence="2" id="KW-0812">Transmembrane</keyword>
<sequence length="709" mass="74682">MRSPFEDPPSQPVDEPFGPPDIEPPPRSSAGRSTRQDLTDTTLLVIAVVAGALSNGWPETRFQWMLLVLAALLAAVAPHTPLRDYLRERAGRGLRGRWLPRPPSPRRAAGRSPGPSRRRRWLLVALAVLLAAGFGRSLVSAGSGALEWTSVRLFGCDQPTELAVLTTPEGLTTARRLVDAYTMDSARRHQGCPTVGAHVYAAPADQAREALRGGWQGSALRSIGPRPAVWLPGSSRYALGDPAVSSNGLLVAAPRVSLAATPLVLAVPSRTLPENAQRTGLTWTDLLDGLPALGLAPGVARPDPLRSVTGEFATVAMYASAGGDPSRLAEPAVDPGLAPASRIREIESGVATALDTGGYPIGDALDLLCRQRGLDRPAAALALTEQQVVQYNSGEPLGDRCPGAGEPPPERTLTALYPSDTLHLDQPLIELRWKDQSARQAAQVTELRSWLTAEPGKRALTSAGLRPPNWPVSGPLSERFGARSDVVFPPVQPTDRVLSDARTNWQAAQRPGRVLLLLDGSGSMREPVGPAGPTRFDVATRGVGRLSDRMGARDEFGLWVFHGPGRTPQRLLPFAAGGVTADGTPRRDAVAAALRTVRPAGDTPLYRAIVDGVGALGPAGPDRVRAVVVLTDGVDEGSDVTAEQLVAAGRAAAARVFVVSVGEARCSAPPIRQVTGSTGGACYETDFTSLASRLDALVDTLWSGGGGQR</sequence>
<name>A0ABV8KN09_9ACTN</name>
<feature type="domain" description="VWFA" evidence="3">
    <location>
        <begin position="513"/>
        <end position="701"/>
    </location>
</feature>
<dbReference type="InterPro" id="IPR036465">
    <property type="entry name" value="vWFA_dom_sf"/>
</dbReference>